<comment type="subcellular location">
    <subcellularLocation>
        <location evidence="1">Cell membrane</location>
        <topology evidence="1">Multi-pass membrane protein</topology>
    </subcellularLocation>
</comment>
<evidence type="ECO:0000256" key="1">
    <source>
        <dbReference type="ARBA" id="ARBA00004651"/>
    </source>
</evidence>
<feature type="transmembrane region" description="Helical" evidence="6">
    <location>
        <begin position="12"/>
        <end position="33"/>
    </location>
</feature>
<keyword evidence="5 6" id="KW-0472">Membrane</keyword>
<proteinExistence type="predicted"/>
<dbReference type="STRING" id="1619110.UW36_C0007G0013"/>
<dbReference type="EMBL" id="LCIA01000007">
    <property type="protein sequence ID" value="KKT45332.1"/>
    <property type="molecule type" value="Genomic_DNA"/>
</dbReference>
<keyword evidence="3 6" id="KW-0812">Transmembrane</keyword>
<dbReference type="Proteomes" id="UP000034128">
    <property type="component" value="Unassembled WGS sequence"/>
</dbReference>
<feature type="transmembrane region" description="Helical" evidence="6">
    <location>
        <begin position="297"/>
        <end position="316"/>
    </location>
</feature>
<dbReference type="AlphaFoldDB" id="A0A0G1JMZ2"/>
<evidence type="ECO:0000256" key="5">
    <source>
        <dbReference type="ARBA" id="ARBA00023136"/>
    </source>
</evidence>
<feature type="transmembrane region" description="Helical" evidence="6">
    <location>
        <begin position="395"/>
        <end position="418"/>
    </location>
</feature>
<dbReference type="PANTHER" id="PTHR30250:SF11">
    <property type="entry name" value="O-ANTIGEN TRANSPORTER-RELATED"/>
    <property type="match status" value="1"/>
</dbReference>
<keyword evidence="4 6" id="KW-1133">Transmembrane helix</keyword>
<feature type="transmembrane region" description="Helical" evidence="6">
    <location>
        <begin position="236"/>
        <end position="259"/>
    </location>
</feature>
<sequence>MKSLGKWQIISFGSRIAAMSIGLIQSFVILRILTVSEWGIIRIALSLGSALGIYQHLGLAGASTREISVAKSDKEIFKIFVTSVLIRYLISVPLAIGLFLSAGFLAQKYGAPEIESLIRIYALVMIAQGVQSILNSVISGTQRFKRLFIYQTGVALISVVLYVPLVFLYRINGYFYALLLFNILASILLAVIAFAPLKDWFELPSKREFVNFFKELFSISMALFLVKVLYTNWENIGPNLLGLSVTAEAVGIFGFAALYAKKILAISDSVTDVNLAIFSEKYGKEPSSFVETFRANFNKIFVLVLFLAYSAVFWSSELTHVVVGLDKYGRAIPLIMPIMFAFVFYSFLDIVKSSVFVPAKMGREMIAAYGVMLAVTIAAYFAAKAYFAANKYVEPLLVMSVAMCLGTFLALLFTIGVTKKKIGSWLFSHEHYLIIAQSVVIAFAWHLENLVLKIGTYTALTIFYVWAVKVSNLVDLKEIWQKITTKLAKLTS</sequence>
<feature type="transmembrane region" description="Helical" evidence="6">
    <location>
        <begin position="147"/>
        <end position="169"/>
    </location>
</feature>
<comment type="caution">
    <text evidence="7">The sequence shown here is derived from an EMBL/GenBank/DDBJ whole genome shotgun (WGS) entry which is preliminary data.</text>
</comment>
<evidence type="ECO:0000256" key="2">
    <source>
        <dbReference type="ARBA" id="ARBA00022475"/>
    </source>
</evidence>
<feature type="transmembrane region" description="Helical" evidence="6">
    <location>
        <begin position="175"/>
        <end position="197"/>
    </location>
</feature>
<evidence type="ECO:0000256" key="3">
    <source>
        <dbReference type="ARBA" id="ARBA00022692"/>
    </source>
</evidence>
<feature type="transmembrane region" description="Helical" evidence="6">
    <location>
        <begin position="369"/>
        <end position="389"/>
    </location>
</feature>
<reference evidence="7" key="1">
    <citation type="journal article" date="2015" name="Nature">
        <title>rRNA introns, odd ribosomes, and small enigmatic genomes across a large radiation of phyla.</title>
        <authorList>
            <person name="Brown C.T."/>
            <person name="Hug L.A."/>
            <person name="Thomas B.C."/>
            <person name="Sharon I."/>
            <person name="Castelle C.J."/>
            <person name="Singh A."/>
            <person name="Wilkins M.J."/>
            <person name="Williams K.H."/>
            <person name="Banfield J.F."/>
        </authorList>
    </citation>
    <scope>NUCLEOTIDE SEQUENCE [LARGE SCALE GENOMIC DNA]</scope>
</reference>
<accession>A0A0G1JMZ2</accession>
<evidence type="ECO:0000256" key="4">
    <source>
        <dbReference type="ARBA" id="ARBA00022989"/>
    </source>
</evidence>
<feature type="transmembrane region" description="Helical" evidence="6">
    <location>
        <begin position="39"/>
        <end position="63"/>
    </location>
</feature>
<organism evidence="7 8">
    <name type="scientific">candidate division WWE3 bacterium GW2011_GWA2_44_16</name>
    <dbReference type="NCBI Taxonomy" id="1619110"/>
    <lineage>
        <taxon>Bacteria</taxon>
        <taxon>Katanobacteria</taxon>
    </lineage>
</organism>
<protein>
    <submittedName>
        <fullName evidence="7">Polysaccharide biosynthesis protein</fullName>
    </submittedName>
</protein>
<feature type="transmembrane region" description="Helical" evidence="6">
    <location>
        <begin position="430"/>
        <end position="448"/>
    </location>
</feature>
<dbReference type="Pfam" id="PF13440">
    <property type="entry name" value="Polysacc_synt_3"/>
    <property type="match status" value="1"/>
</dbReference>
<evidence type="ECO:0000313" key="7">
    <source>
        <dbReference type="EMBL" id="KKT45332.1"/>
    </source>
</evidence>
<evidence type="ECO:0000256" key="6">
    <source>
        <dbReference type="SAM" id="Phobius"/>
    </source>
</evidence>
<feature type="transmembrane region" description="Helical" evidence="6">
    <location>
        <begin position="209"/>
        <end position="230"/>
    </location>
</feature>
<dbReference type="InterPro" id="IPR050833">
    <property type="entry name" value="Poly_Biosynth_Transport"/>
</dbReference>
<keyword evidence="2" id="KW-1003">Cell membrane</keyword>
<dbReference type="PANTHER" id="PTHR30250">
    <property type="entry name" value="PST FAMILY PREDICTED COLANIC ACID TRANSPORTER"/>
    <property type="match status" value="1"/>
</dbReference>
<gene>
    <name evidence="7" type="ORF">UW36_C0007G0013</name>
</gene>
<evidence type="ECO:0000313" key="8">
    <source>
        <dbReference type="Proteomes" id="UP000034128"/>
    </source>
</evidence>
<name>A0A0G1JMZ2_UNCKA</name>
<feature type="transmembrane region" description="Helical" evidence="6">
    <location>
        <begin position="328"/>
        <end position="348"/>
    </location>
</feature>
<dbReference type="GO" id="GO:0005886">
    <property type="term" value="C:plasma membrane"/>
    <property type="evidence" value="ECO:0007669"/>
    <property type="project" value="UniProtKB-SubCell"/>
</dbReference>
<feature type="transmembrane region" description="Helical" evidence="6">
    <location>
        <begin position="84"/>
        <end position="106"/>
    </location>
</feature>